<keyword evidence="6" id="KW-1185">Reference proteome</keyword>
<dbReference type="SUPFAM" id="SSF52317">
    <property type="entry name" value="Class I glutamine amidotransferase-like"/>
    <property type="match status" value="1"/>
</dbReference>
<dbReference type="Proteomes" id="UP001600424">
    <property type="component" value="Unassembled WGS sequence"/>
</dbReference>
<dbReference type="Pfam" id="PF07995">
    <property type="entry name" value="GSDH"/>
    <property type="match status" value="1"/>
</dbReference>
<dbReference type="InterPro" id="IPR035992">
    <property type="entry name" value="Ricin_B-like_lectins"/>
</dbReference>
<dbReference type="InterPro" id="IPR029062">
    <property type="entry name" value="Class_I_gatase-like"/>
</dbReference>
<evidence type="ECO:0000256" key="1">
    <source>
        <dbReference type="ARBA" id="ARBA00022729"/>
    </source>
</evidence>
<protein>
    <submittedName>
        <fullName evidence="5">ThuA domain-containing protein</fullName>
    </submittedName>
</protein>
<dbReference type="Pfam" id="PF06283">
    <property type="entry name" value="ThuA"/>
    <property type="match status" value="1"/>
</dbReference>
<dbReference type="SMART" id="SM00458">
    <property type="entry name" value="RICIN"/>
    <property type="match status" value="1"/>
</dbReference>
<dbReference type="PROSITE" id="PS51175">
    <property type="entry name" value="CBM6"/>
    <property type="match status" value="1"/>
</dbReference>
<comment type="caution">
    <text evidence="5">The sequence shown here is derived from an EMBL/GenBank/DDBJ whole genome shotgun (WGS) entry which is preliminary data.</text>
</comment>
<reference evidence="5 6" key="1">
    <citation type="submission" date="2024-09" db="EMBL/GenBank/DDBJ databases">
        <title>The Natural Products Discovery Center: Release of the First 8490 Sequenced Strains for Exploring Actinobacteria Biosynthetic Diversity.</title>
        <authorList>
            <person name="Kalkreuter E."/>
            <person name="Kautsar S.A."/>
            <person name="Yang D."/>
            <person name="Bader C.D."/>
            <person name="Teijaro C.N."/>
            <person name="Fluegel L."/>
            <person name="Davis C.M."/>
            <person name="Simpson J.R."/>
            <person name="Lauterbach L."/>
            <person name="Steele A.D."/>
            <person name="Gui C."/>
            <person name="Meng S."/>
            <person name="Li G."/>
            <person name="Viehrig K."/>
            <person name="Ye F."/>
            <person name="Su P."/>
            <person name="Kiefer A.F."/>
            <person name="Nichols A."/>
            <person name="Cepeda A.J."/>
            <person name="Yan W."/>
            <person name="Fan B."/>
            <person name="Jiang Y."/>
            <person name="Adhikari A."/>
            <person name="Zheng C.-J."/>
            <person name="Schuster L."/>
            <person name="Cowan T.M."/>
            <person name="Smanski M.J."/>
            <person name="Chevrette M.G."/>
            <person name="De Carvalho L.P.S."/>
            <person name="Shen B."/>
        </authorList>
    </citation>
    <scope>NUCLEOTIDE SEQUENCE [LARGE SCALE GENOMIC DNA]</scope>
    <source>
        <strain evidence="5 6">NPDC056472</strain>
    </source>
</reference>
<evidence type="ECO:0000259" key="3">
    <source>
        <dbReference type="PROSITE" id="PS50093"/>
    </source>
</evidence>
<feature type="domain" description="CBM6" evidence="4">
    <location>
        <begin position="905"/>
        <end position="1031"/>
    </location>
</feature>
<dbReference type="InterPro" id="IPR005084">
    <property type="entry name" value="CBM6"/>
</dbReference>
<gene>
    <name evidence="5" type="ORF">ACFQ63_17400</name>
</gene>
<dbReference type="InterPro" id="IPR000772">
    <property type="entry name" value="Ricin_B_lectin"/>
</dbReference>
<dbReference type="PROSITE" id="PS50231">
    <property type="entry name" value="RICIN_B_LECTIN"/>
    <property type="match status" value="1"/>
</dbReference>
<dbReference type="RefSeq" id="WP_386251058.1">
    <property type="nucleotide sequence ID" value="NZ_JBHTRV010000011.1"/>
</dbReference>
<dbReference type="Gene3D" id="2.80.10.50">
    <property type="match status" value="2"/>
</dbReference>
<dbReference type="Pfam" id="PF03422">
    <property type="entry name" value="CBM_6"/>
    <property type="match status" value="1"/>
</dbReference>
<dbReference type="PANTHER" id="PTHR40469:SF2">
    <property type="entry name" value="GALACTOSE-BINDING DOMAIN-LIKE SUPERFAMILY PROTEIN"/>
    <property type="match status" value="1"/>
</dbReference>
<dbReference type="SUPFAM" id="SSF49299">
    <property type="entry name" value="PKD domain"/>
    <property type="match status" value="1"/>
</dbReference>
<feature type="chain" id="PRO_5046009111" evidence="2">
    <location>
        <begin position="26"/>
        <end position="1182"/>
    </location>
</feature>
<feature type="signal peptide" evidence="2">
    <location>
        <begin position="1"/>
        <end position="25"/>
    </location>
</feature>
<dbReference type="PANTHER" id="PTHR40469">
    <property type="entry name" value="SECRETED GLYCOSYL HYDROLASE"/>
    <property type="match status" value="1"/>
</dbReference>
<dbReference type="InterPro" id="IPR006584">
    <property type="entry name" value="Cellulose-bd_IV"/>
</dbReference>
<dbReference type="CDD" id="cd04084">
    <property type="entry name" value="CBM6_xylanase-like"/>
    <property type="match status" value="1"/>
</dbReference>
<evidence type="ECO:0000256" key="2">
    <source>
        <dbReference type="SAM" id="SignalP"/>
    </source>
</evidence>
<dbReference type="CDD" id="cd00146">
    <property type="entry name" value="PKD"/>
    <property type="match status" value="1"/>
</dbReference>
<dbReference type="SMART" id="SM00089">
    <property type="entry name" value="PKD"/>
    <property type="match status" value="1"/>
</dbReference>
<dbReference type="Pfam" id="PF14200">
    <property type="entry name" value="RicinB_lectin_2"/>
    <property type="match status" value="2"/>
</dbReference>
<organism evidence="5 6">
    <name type="scientific">Streptomyces wedmorensis</name>
    <dbReference type="NCBI Taxonomy" id="43759"/>
    <lineage>
        <taxon>Bacteria</taxon>
        <taxon>Bacillati</taxon>
        <taxon>Actinomycetota</taxon>
        <taxon>Actinomycetes</taxon>
        <taxon>Kitasatosporales</taxon>
        <taxon>Streptomycetaceae</taxon>
        <taxon>Streptomyces</taxon>
    </lineage>
</organism>
<dbReference type="PROSITE" id="PS50093">
    <property type="entry name" value="PKD"/>
    <property type="match status" value="1"/>
</dbReference>
<dbReference type="SUPFAM" id="SSF63829">
    <property type="entry name" value="Calcium-dependent phosphotriesterase"/>
    <property type="match status" value="1"/>
</dbReference>
<dbReference type="Gene3D" id="2.60.40.10">
    <property type="entry name" value="Immunoglobulins"/>
    <property type="match status" value="1"/>
</dbReference>
<dbReference type="InterPro" id="IPR022409">
    <property type="entry name" value="PKD/Chitinase_dom"/>
</dbReference>
<dbReference type="CDD" id="cd00161">
    <property type="entry name" value="beta-trefoil_Ricin-like"/>
    <property type="match status" value="1"/>
</dbReference>
<dbReference type="EMBL" id="JBHTRV010000011">
    <property type="protein sequence ID" value="MFE5981470.1"/>
    <property type="molecule type" value="Genomic_DNA"/>
</dbReference>
<feature type="domain" description="PKD" evidence="3">
    <location>
        <begin position="718"/>
        <end position="799"/>
    </location>
</feature>
<evidence type="ECO:0000259" key="4">
    <source>
        <dbReference type="PROSITE" id="PS51175"/>
    </source>
</evidence>
<dbReference type="InterPro" id="IPR008979">
    <property type="entry name" value="Galactose-bd-like_sf"/>
</dbReference>
<dbReference type="InterPro" id="IPR029010">
    <property type="entry name" value="ThuA-like"/>
</dbReference>
<dbReference type="Gene3D" id="3.40.50.880">
    <property type="match status" value="1"/>
</dbReference>
<dbReference type="InterPro" id="IPR035986">
    <property type="entry name" value="PKD_dom_sf"/>
</dbReference>
<dbReference type="Pfam" id="PF18911">
    <property type="entry name" value="PKD_4"/>
    <property type="match status" value="1"/>
</dbReference>
<name>A0ABW6IV20_STRWE</name>
<dbReference type="SMART" id="SM00606">
    <property type="entry name" value="CBD_IV"/>
    <property type="match status" value="1"/>
</dbReference>
<dbReference type="InterPro" id="IPR000601">
    <property type="entry name" value="PKD_dom"/>
</dbReference>
<sequence>MSRPWVKRGLAALTVSLLGLTTLQAAPVLAHEGHTADSEFKVLLFTKTAPGAYRHTSMDAAIQAFQELGAANGIQVDQSDDANVFSTTGLSTYDAVVMVQSSGMVWDTAAQRAAAQEFVRGGHGIVALHNATDMNIETEFPWWDEVVMAGAHMTAHSSIVQGTAKVADKVHPSTVGLPDRWQRVEEWYNFDKNARGDVHVLVTADETTYDAGGAKMGADHPISWCRNAEGGKVWATAMGHETASYSETFFRQHLLGGLKWAAGAAEGDCGGTVSQRYQKVTLDGAPDQPMQLDVAPDGKVFYISRSGKVNVIHTHDGASETHIAAELDVYTNGEDGGVGLALDPDFATNRWIYINHSPVGTAEINRVTRFTVNADDTLDMASAQTVIEVPAFRGGNDVEPGHTGGYLHFGPGGNLYIGVGDDTNPFESQGYTPIDERPGREKFDAQRASANTNDLRGKILRIHPEAAGGYSIPSGNMFAPGTALTRPEIYAMGFRNSFRFSVDPETGWISAADYGPDAQYADPNRGPAGTVEWNLIKEPGNYGWPYCVGDNTPFNDYDFATGTSGPKFSCSAPVNNSPNNTGLTNLPAAKAATVWYDYGTSAEFPEIDGGQGAAPMSGPFYHYDAASTSERKFPKYYDKTPFFYEWSRNFIKEFRLDAAGDLLKINPFVADLGLRSPIDMKFGPDGAMYVAEWGIGYSRSNTDDGIYRIDYVAGNRTPLAKASATPDTGQGPLQVTFSSAGTSDPDGDELTYAWNFGDGSTGTGPSPTHTYTANGTYSAQLTVTDSGGKSAGVNVPIIVGNTRPTVSFTSPANGRFINYGDTITYQVNVTDPEDGAVDCSRVVVTAALGHDSHSHDTGQYTGCSGTITTGASGHDATANTYLVLSADYTDNGGLQGTTTVVLQPRHKQAEYYTGKSGVRVVEQSGAENGKRIGDISNGDWISFKPLHLGGVESVTFRVSAPSNTGGSIELRAGSPTGALIATSPVPSTGGWDNYVNLDPVAVTDPGGTQTVYAVFNAPTADSFDLDAMTFNAPGTGWTAPVSGNKYTVTSAHSAKRVDVRNGSTADGAAVIQWTANGGTNQQWQLTSVGSGAFTLTAQHSNKCLDLVSKTAANVQQSACVAGASDQKWKLVSAGLGNYRIVSVLSNKCLNIPQASTADDVQLVQSTCSTTAASQKWRFGQVG</sequence>
<dbReference type="SUPFAM" id="SSF49785">
    <property type="entry name" value="Galactose-binding domain-like"/>
    <property type="match status" value="1"/>
</dbReference>
<dbReference type="SUPFAM" id="SSF50952">
    <property type="entry name" value="Soluble quinoprotein glucose dehydrogenase"/>
    <property type="match status" value="1"/>
</dbReference>
<dbReference type="InterPro" id="IPR012938">
    <property type="entry name" value="Glc/Sorbosone_DH"/>
</dbReference>
<accession>A0ABW6IV20</accession>
<dbReference type="InterPro" id="IPR011041">
    <property type="entry name" value="Quinoprot_gluc/sorb_DH_b-prop"/>
</dbReference>
<evidence type="ECO:0000313" key="5">
    <source>
        <dbReference type="EMBL" id="MFE5981470.1"/>
    </source>
</evidence>
<evidence type="ECO:0000313" key="6">
    <source>
        <dbReference type="Proteomes" id="UP001600424"/>
    </source>
</evidence>
<dbReference type="Gene3D" id="2.60.120.260">
    <property type="entry name" value="Galactose-binding domain-like"/>
    <property type="match status" value="1"/>
</dbReference>
<dbReference type="SUPFAM" id="SSF50370">
    <property type="entry name" value="Ricin B-like lectins"/>
    <property type="match status" value="1"/>
</dbReference>
<dbReference type="InterPro" id="IPR013783">
    <property type="entry name" value="Ig-like_fold"/>
</dbReference>
<dbReference type="Gene3D" id="2.120.10.30">
    <property type="entry name" value="TolB, C-terminal domain"/>
    <property type="match status" value="1"/>
</dbReference>
<proteinExistence type="predicted"/>
<keyword evidence="1 2" id="KW-0732">Signal</keyword>
<dbReference type="InterPro" id="IPR011042">
    <property type="entry name" value="6-blade_b-propeller_TolB-like"/>
</dbReference>